<proteinExistence type="predicted"/>
<dbReference type="EMBL" id="JACCCU010000001">
    <property type="protein sequence ID" value="NYF88360.1"/>
    <property type="molecule type" value="Genomic_DNA"/>
</dbReference>
<keyword evidence="4 7" id="KW-1133">Transmembrane helix</keyword>
<evidence type="ECO:0000256" key="1">
    <source>
        <dbReference type="ARBA" id="ARBA00004651"/>
    </source>
</evidence>
<keyword evidence="5 7" id="KW-0472">Membrane</keyword>
<reference evidence="9 10" key="1">
    <citation type="submission" date="2020-07" db="EMBL/GenBank/DDBJ databases">
        <title>Genomic Encyclopedia of Type Strains, Phase IV (KMG-V): Genome sequencing to study the core and pangenomes of soil and plant-associated prokaryotes.</title>
        <authorList>
            <person name="Whitman W."/>
        </authorList>
    </citation>
    <scope>NUCLEOTIDE SEQUENCE [LARGE SCALE GENOMIC DNA]</scope>
    <source>
        <strain evidence="9 10">M8UP22</strain>
    </source>
</reference>
<evidence type="ECO:0000313" key="10">
    <source>
        <dbReference type="Proteomes" id="UP000564385"/>
    </source>
</evidence>
<gene>
    <name evidence="9" type="ORF">HDF08_000427</name>
</gene>
<name>A0A852V9I8_9BACT</name>
<dbReference type="Proteomes" id="UP000564385">
    <property type="component" value="Unassembled WGS sequence"/>
</dbReference>
<evidence type="ECO:0000259" key="8">
    <source>
        <dbReference type="Pfam" id="PF02706"/>
    </source>
</evidence>
<dbReference type="GO" id="GO:0004713">
    <property type="term" value="F:protein tyrosine kinase activity"/>
    <property type="evidence" value="ECO:0007669"/>
    <property type="project" value="TreeGrafter"/>
</dbReference>
<feature type="transmembrane region" description="Helical" evidence="7">
    <location>
        <begin position="37"/>
        <end position="56"/>
    </location>
</feature>
<dbReference type="GO" id="GO:0005886">
    <property type="term" value="C:plasma membrane"/>
    <property type="evidence" value="ECO:0007669"/>
    <property type="project" value="UniProtKB-SubCell"/>
</dbReference>
<feature type="domain" description="Polysaccharide chain length determinant N-terminal" evidence="8">
    <location>
        <begin position="29"/>
        <end position="126"/>
    </location>
</feature>
<evidence type="ECO:0000256" key="4">
    <source>
        <dbReference type="ARBA" id="ARBA00022989"/>
    </source>
</evidence>
<comment type="subcellular location">
    <subcellularLocation>
        <location evidence="1">Cell membrane</location>
        <topology evidence="1">Multi-pass membrane protein</topology>
    </subcellularLocation>
</comment>
<feature type="region of interest" description="Disordered" evidence="6">
    <location>
        <begin position="297"/>
        <end position="319"/>
    </location>
</feature>
<dbReference type="Pfam" id="PF02706">
    <property type="entry name" value="Wzz"/>
    <property type="match status" value="1"/>
</dbReference>
<dbReference type="PANTHER" id="PTHR32309:SF13">
    <property type="entry name" value="FERRIC ENTEROBACTIN TRANSPORT PROTEIN FEPE"/>
    <property type="match status" value="1"/>
</dbReference>
<comment type="caution">
    <text evidence="9">The sequence shown here is derived from an EMBL/GenBank/DDBJ whole genome shotgun (WGS) entry which is preliminary data.</text>
</comment>
<dbReference type="AlphaFoldDB" id="A0A852V9I8"/>
<feature type="transmembrane region" description="Helical" evidence="7">
    <location>
        <begin position="384"/>
        <end position="404"/>
    </location>
</feature>
<dbReference type="InterPro" id="IPR050445">
    <property type="entry name" value="Bact_polysacc_biosynth/exp"/>
</dbReference>
<evidence type="ECO:0000256" key="3">
    <source>
        <dbReference type="ARBA" id="ARBA00022692"/>
    </source>
</evidence>
<evidence type="ECO:0000256" key="6">
    <source>
        <dbReference type="SAM" id="MobiDB-lite"/>
    </source>
</evidence>
<organism evidence="9 10">
    <name type="scientific">Tunturiibacter lichenicola</name>
    <dbReference type="NCBI Taxonomy" id="2051959"/>
    <lineage>
        <taxon>Bacteria</taxon>
        <taxon>Pseudomonadati</taxon>
        <taxon>Acidobacteriota</taxon>
        <taxon>Terriglobia</taxon>
        <taxon>Terriglobales</taxon>
        <taxon>Acidobacteriaceae</taxon>
        <taxon>Tunturiibacter</taxon>
    </lineage>
</organism>
<accession>A0A852V9I8</accession>
<protein>
    <submittedName>
        <fullName evidence="9">Uncharacterized protein involved in exopolysaccharide biosynthesis</fullName>
    </submittedName>
</protein>
<dbReference type="InterPro" id="IPR003856">
    <property type="entry name" value="LPS_length_determ_N"/>
</dbReference>
<evidence type="ECO:0000256" key="5">
    <source>
        <dbReference type="ARBA" id="ARBA00023136"/>
    </source>
</evidence>
<sequence>MSESVMTPYVESAAKLAASAPTDWPSRARLLWQSRRTLARVTAVALVASLTIAFLIPKRYKSIASIMPPDQQGSGAMLLAALAGHSGSLGSLGSLGSIAGGLLGGHTSTALYESLLESGTVRGGLIDRFDLQKVYRSRYRFTAAKHLANMTKITDDKKSGVITIAVQDSDPVRARDMAQAYLDELNNLLTRTSSSSARQERIFIESRLHSVGADLEQAQLELSEFSSRNSTIDIKEQTRGLVEAGARVQGELLVEQSGLQSLRQIYGDGNVRVRETEARIASLQRDLQKMTGTSAPLTIGDATGSHASTNPSDQGELYPPLRQLPRLAVPYANLYRRVRVQEAVFELLTQQYELARIEEAKIIPVVSVIDPPGIPEKKYFPPRLLLTLLGTFLAFAATSAMIVVREHWRAADSRDPRKELAIEVLSWIRKRLFRVSRQGHVAE</sequence>
<keyword evidence="3 7" id="KW-0812">Transmembrane</keyword>
<keyword evidence="2" id="KW-1003">Cell membrane</keyword>
<dbReference type="PANTHER" id="PTHR32309">
    <property type="entry name" value="TYROSINE-PROTEIN KINASE"/>
    <property type="match status" value="1"/>
</dbReference>
<evidence type="ECO:0000256" key="2">
    <source>
        <dbReference type="ARBA" id="ARBA00022475"/>
    </source>
</evidence>
<evidence type="ECO:0000256" key="7">
    <source>
        <dbReference type="SAM" id="Phobius"/>
    </source>
</evidence>
<evidence type="ECO:0000313" key="9">
    <source>
        <dbReference type="EMBL" id="NYF88360.1"/>
    </source>
</evidence>